<evidence type="ECO:0000256" key="1">
    <source>
        <dbReference type="ARBA" id="ARBA00008839"/>
    </source>
</evidence>
<protein>
    <submittedName>
        <fullName evidence="3">DLGP1 protein</fullName>
    </submittedName>
</protein>
<dbReference type="OrthoDB" id="10036956at2759"/>
<evidence type="ECO:0000256" key="2">
    <source>
        <dbReference type="SAM" id="MobiDB-lite"/>
    </source>
</evidence>
<evidence type="ECO:0000313" key="4">
    <source>
        <dbReference type="Proteomes" id="UP000536092"/>
    </source>
</evidence>
<gene>
    <name evidence="3" type="primary">Dlgap1</name>
    <name evidence="3" type="ORF">CERBRA_R00965</name>
</gene>
<feature type="non-terminal residue" evidence="3">
    <location>
        <position position="975"/>
    </location>
</feature>
<dbReference type="AlphaFoldDB" id="A0A7L1WNS6"/>
<dbReference type="GO" id="GO:0099572">
    <property type="term" value="C:postsynaptic specialization"/>
    <property type="evidence" value="ECO:0007669"/>
    <property type="project" value="TreeGrafter"/>
</dbReference>
<keyword evidence="4" id="KW-1185">Reference proteome</keyword>
<dbReference type="GO" id="GO:0098978">
    <property type="term" value="C:glutamatergic synapse"/>
    <property type="evidence" value="ECO:0007669"/>
    <property type="project" value="TreeGrafter"/>
</dbReference>
<feature type="non-terminal residue" evidence="3">
    <location>
        <position position="1"/>
    </location>
</feature>
<dbReference type="Pfam" id="PF03359">
    <property type="entry name" value="GKAP"/>
    <property type="match status" value="1"/>
</dbReference>
<feature type="region of interest" description="Disordered" evidence="2">
    <location>
        <begin position="895"/>
        <end position="965"/>
    </location>
</feature>
<dbReference type="EMBL" id="VXBV01006617">
    <property type="protein sequence ID" value="NXO99229.1"/>
    <property type="molecule type" value="Genomic_DNA"/>
</dbReference>
<comment type="similarity">
    <text evidence="1">Belongs to the SAPAP family.</text>
</comment>
<reference evidence="3 4" key="1">
    <citation type="submission" date="2019-09" db="EMBL/GenBank/DDBJ databases">
        <title>Bird 10,000 Genomes (B10K) Project - Family phase.</title>
        <authorList>
            <person name="Zhang G."/>
        </authorList>
    </citation>
    <scope>NUCLEOTIDE SEQUENCE [LARGE SCALE GENOMIC DNA]</scope>
    <source>
        <strain evidence="3">B10K-DU-002-20</strain>
        <tissue evidence="3">Muscle</tissue>
    </source>
</reference>
<feature type="compositionally biased region" description="Basic and acidic residues" evidence="2">
    <location>
        <begin position="926"/>
        <end position="941"/>
    </location>
</feature>
<dbReference type="GO" id="GO:0023052">
    <property type="term" value="P:signaling"/>
    <property type="evidence" value="ECO:0007669"/>
    <property type="project" value="InterPro"/>
</dbReference>
<proteinExistence type="inferred from homology"/>
<dbReference type="PANTHER" id="PTHR12353:SF7">
    <property type="entry name" value="DISKS LARGE-ASSOCIATED PROTEIN 1"/>
    <property type="match status" value="1"/>
</dbReference>
<feature type="region of interest" description="Disordered" evidence="2">
    <location>
        <begin position="150"/>
        <end position="201"/>
    </location>
</feature>
<organism evidence="3 4">
    <name type="scientific">Certhia brachydactyla</name>
    <name type="common">short-toed tree-creeper</name>
    <dbReference type="NCBI Taxonomy" id="73330"/>
    <lineage>
        <taxon>Eukaryota</taxon>
        <taxon>Metazoa</taxon>
        <taxon>Chordata</taxon>
        <taxon>Craniata</taxon>
        <taxon>Vertebrata</taxon>
        <taxon>Euteleostomi</taxon>
        <taxon>Archelosauria</taxon>
        <taxon>Archosauria</taxon>
        <taxon>Dinosauria</taxon>
        <taxon>Saurischia</taxon>
        <taxon>Theropoda</taxon>
        <taxon>Coelurosauria</taxon>
        <taxon>Aves</taxon>
        <taxon>Neognathae</taxon>
        <taxon>Neoaves</taxon>
        <taxon>Telluraves</taxon>
        <taxon>Australaves</taxon>
        <taxon>Passeriformes</taxon>
        <taxon>Certhiidae</taxon>
        <taxon>Certhiinae</taxon>
        <taxon>Certhia</taxon>
    </lineage>
</organism>
<comment type="caution">
    <text evidence="3">The sequence shown here is derived from an EMBL/GenBank/DDBJ whole genome shotgun (WGS) entry which is preliminary data.</text>
</comment>
<dbReference type="Proteomes" id="UP000536092">
    <property type="component" value="Unassembled WGS sequence"/>
</dbReference>
<feature type="compositionally biased region" description="Polar residues" evidence="2">
    <location>
        <begin position="952"/>
        <end position="961"/>
    </location>
</feature>
<feature type="compositionally biased region" description="Basic and acidic residues" evidence="2">
    <location>
        <begin position="900"/>
        <end position="910"/>
    </location>
</feature>
<accession>A0A7L1WNS6</accession>
<evidence type="ECO:0000313" key="3">
    <source>
        <dbReference type="EMBL" id="NXO99229.1"/>
    </source>
</evidence>
<dbReference type="PANTHER" id="PTHR12353">
    <property type="entry name" value="DISKS LARGE-ASSOCIATED PROTEIN DAP SAP90/PSD-95-ASSOCIATED PROTEIN"/>
    <property type="match status" value="1"/>
</dbReference>
<sequence length="975" mass="109239">MKGLSGSRSHHHGVACDPACDSLPHHQDRKPYLLNPVDPHPADHPYYTQRNSFQAECMVPYNDQIASSTFPRRHYSSHHELKDECALVPHGTANKTNRIPANLLDQFERQLPLNRDGYHTLQYKRTAMEHRSDSPGRIRHLVHSVQKLFTKSHSLEGPSKGSVNGGKASPEESQTMRYGKRSKSKERRSEGKPRSNASGWWSSDDNLDNDVCIYHGPSGVMTMGRCPDRSSSQYFMEAYNTISEHTVKSSRSNNDVKCSTCANLPVNLDSQLMKKSSWSSTLTVSRAREVYQKASVNMDQTVVKAETCQQERSCQYLQVPQDEWTGYTPRGKDDEIPCRRMRSGSYIKAMGDDDSGDSDTSPKPSPKVAARRESYLKATQPSLTELTTLKISSEHSPKLQIRSHSYLRAVSEVSINRSLDSLDPAGLLTSPKFRSRNESYMRAMSTISQVSEMEVNGQFESVCESVFSELESQAVEALDLPMPGCFRMRSHSYVRAIEKGCSQDDECISLRSSSPPRTTTTVRTIQSSTVSSCITTYKKTPPPVPPRTTTKPFISITAQSSTESAQDAYMDGHGQRGDIISQSGLSNSTESLDSMKALTAAIEAANAQIHGPASQHVGNNTATVTTTTTIATVAVEDRKKDHFKKNRCLSIGIQVDGAEESTIPGDNKVTSKFQSIGVQVEEEKCFRRFTRSNSVTTAVQADLDFHENFEIIDPQEDNTCTGQISRQFSRDASTSTVSIQGSGNHYHACAVDDDFETDFDPSILPPPDPWIDSITEDPLEAVQRSVCPRDGHWFLKLLQAERDRMEGWCQQMEREERENNLPEDILGKIRTAVGSAQLLMAQKFYQFRELCEENLNPNAHPRPTSQDLAGFWDMLQLSIENISMKFDELHQLKANNWKQMDPHDKKERRVPPPVPKKPSKGQVPLIRERSLESSQRQEARKRLMAAKRAASVRQNSATESAESIEIYIPEAQTRL</sequence>
<dbReference type="GO" id="GO:0060090">
    <property type="term" value="F:molecular adaptor activity"/>
    <property type="evidence" value="ECO:0007669"/>
    <property type="project" value="TreeGrafter"/>
</dbReference>
<feature type="region of interest" description="Disordered" evidence="2">
    <location>
        <begin position="347"/>
        <end position="368"/>
    </location>
</feature>
<name>A0A7L1WNS6_9PASS</name>
<dbReference type="InterPro" id="IPR005026">
    <property type="entry name" value="SAPAP"/>
</dbReference>